<dbReference type="Gene3D" id="2.60.120.10">
    <property type="entry name" value="Jelly Rolls"/>
    <property type="match status" value="1"/>
</dbReference>
<keyword evidence="1" id="KW-0238">DNA-binding</keyword>
<dbReference type="CDD" id="cd02209">
    <property type="entry name" value="cupin_XRE_C"/>
    <property type="match status" value="1"/>
</dbReference>
<proteinExistence type="predicted"/>
<dbReference type="GO" id="GO:0005829">
    <property type="term" value="C:cytosol"/>
    <property type="evidence" value="ECO:0007669"/>
    <property type="project" value="TreeGrafter"/>
</dbReference>
<accession>A0A1E2S0Y2</accession>
<dbReference type="Pfam" id="PF13560">
    <property type="entry name" value="HTH_31"/>
    <property type="match status" value="1"/>
</dbReference>
<dbReference type="STRING" id="1177755.A7A08_01167"/>
<evidence type="ECO:0000259" key="3">
    <source>
        <dbReference type="PROSITE" id="PS50943"/>
    </source>
</evidence>
<dbReference type="Pfam" id="PF07883">
    <property type="entry name" value="Cupin_2"/>
    <property type="match status" value="1"/>
</dbReference>
<gene>
    <name evidence="4" type="ORF">A7A08_01167</name>
</gene>
<organism evidence="4 5">
    <name type="scientific">Methyloligella halotolerans</name>
    <dbReference type="NCBI Taxonomy" id="1177755"/>
    <lineage>
        <taxon>Bacteria</taxon>
        <taxon>Pseudomonadati</taxon>
        <taxon>Pseudomonadota</taxon>
        <taxon>Alphaproteobacteria</taxon>
        <taxon>Hyphomicrobiales</taxon>
        <taxon>Hyphomicrobiaceae</taxon>
        <taxon>Methyloligella</taxon>
    </lineage>
</organism>
<dbReference type="CDD" id="cd00093">
    <property type="entry name" value="HTH_XRE"/>
    <property type="match status" value="1"/>
</dbReference>
<feature type="region of interest" description="Disordered" evidence="2">
    <location>
        <begin position="1"/>
        <end position="26"/>
    </location>
</feature>
<dbReference type="GO" id="GO:0003700">
    <property type="term" value="F:DNA-binding transcription factor activity"/>
    <property type="evidence" value="ECO:0007669"/>
    <property type="project" value="TreeGrafter"/>
</dbReference>
<evidence type="ECO:0000313" key="5">
    <source>
        <dbReference type="Proteomes" id="UP000095087"/>
    </source>
</evidence>
<dbReference type="SUPFAM" id="SSF51182">
    <property type="entry name" value="RmlC-like cupins"/>
    <property type="match status" value="1"/>
</dbReference>
<evidence type="ECO:0000313" key="4">
    <source>
        <dbReference type="EMBL" id="ODA67998.1"/>
    </source>
</evidence>
<dbReference type="PROSITE" id="PS50943">
    <property type="entry name" value="HTH_CROC1"/>
    <property type="match status" value="1"/>
</dbReference>
<dbReference type="Proteomes" id="UP000095087">
    <property type="component" value="Unassembled WGS sequence"/>
</dbReference>
<dbReference type="EMBL" id="MASI01000002">
    <property type="protein sequence ID" value="ODA67998.1"/>
    <property type="molecule type" value="Genomic_DNA"/>
</dbReference>
<dbReference type="SUPFAM" id="SSF47413">
    <property type="entry name" value="lambda repressor-like DNA-binding domains"/>
    <property type="match status" value="1"/>
</dbReference>
<dbReference type="SMART" id="SM00530">
    <property type="entry name" value="HTH_XRE"/>
    <property type="match status" value="1"/>
</dbReference>
<evidence type="ECO:0000256" key="1">
    <source>
        <dbReference type="ARBA" id="ARBA00023125"/>
    </source>
</evidence>
<dbReference type="PANTHER" id="PTHR46797">
    <property type="entry name" value="HTH-TYPE TRANSCRIPTIONAL REGULATOR"/>
    <property type="match status" value="1"/>
</dbReference>
<dbReference type="PANTHER" id="PTHR46797:SF1">
    <property type="entry name" value="METHYLPHOSPHONATE SYNTHASE"/>
    <property type="match status" value="1"/>
</dbReference>
<dbReference type="InterPro" id="IPR010982">
    <property type="entry name" value="Lambda_DNA-bd_dom_sf"/>
</dbReference>
<dbReference type="Gene3D" id="1.10.260.40">
    <property type="entry name" value="lambda repressor-like DNA-binding domains"/>
    <property type="match status" value="1"/>
</dbReference>
<reference evidence="4 5" key="1">
    <citation type="submission" date="2016-07" db="EMBL/GenBank/DDBJ databases">
        <title>Draft genome sequence of Methyloligella halotolerans C2T (VKM B-2706T=CCUG 61687T=DSM 25045T), a halotolerant polyhydroxybutyrate accumulating methylotroph.</title>
        <authorList>
            <person name="Vasilenko O.V."/>
            <person name="Doronina N.V."/>
            <person name="Poroshina M.N."/>
            <person name="Tarlachkov S.V."/>
            <person name="Trotsenko Y.A."/>
        </authorList>
    </citation>
    <scope>NUCLEOTIDE SEQUENCE [LARGE SCALE GENOMIC DNA]</scope>
    <source>
        <strain evidence="4 5">VKM B-2706</strain>
    </source>
</reference>
<sequence>MDKTKPKARASAEPKGAVKRPLLEPGAPEAVSADAPIAQRIGDVLRRYRKNHNLTLSQLAAGANLSAATLSRIETGNIAASFESLERLCQAVGITLADLFAEVEQPRGGARLLKPDQQTKVTRSGSVHGHVYKLLSHSRGPDRPYESFFITMDKDSDVYPRFRHPGTEIIYMLSGSMDYRYGEEIYCLEAGDAFTFAAHVEHGPERLHTDEIALLCTIIYDS</sequence>
<dbReference type="AlphaFoldDB" id="A0A1E2S0Y2"/>
<dbReference type="GO" id="GO:0003677">
    <property type="term" value="F:DNA binding"/>
    <property type="evidence" value="ECO:0007669"/>
    <property type="project" value="UniProtKB-KW"/>
</dbReference>
<dbReference type="InterPro" id="IPR050807">
    <property type="entry name" value="TransReg_Diox_bact_type"/>
</dbReference>
<dbReference type="InterPro" id="IPR014710">
    <property type="entry name" value="RmlC-like_jellyroll"/>
</dbReference>
<dbReference type="InterPro" id="IPR013096">
    <property type="entry name" value="Cupin_2"/>
</dbReference>
<feature type="domain" description="HTH cro/C1-type" evidence="3">
    <location>
        <begin position="45"/>
        <end position="99"/>
    </location>
</feature>
<name>A0A1E2S0Y2_9HYPH</name>
<comment type="caution">
    <text evidence="4">The sequence shown here is derived from an EMBL/GenBank/DDBJ whole genome shotgun (WGS) entry which is preliminary data.</text>
</comment>
<dbReference type="InterPro" id="IPR011051">
    <property type="entry name" value="RmlC_Cupin_sf"/>
</dbReference>
<protein>
    <submittedName>
        <fullName evidence="4">HTH-type transcriptional regulator PuuR</fullName>
    </submittedName>
</protein>
<evidence type="ECO:0000256" key="2">
    <source>
        <dbReference type="SAM" id="MobiDB-lite"/>
    </source>
</evidence>
<keyword evidence="5" id="KW-1185">Reference proteome</keyword>
<dbReference type="InterPro" id="IPR001387">
    <property type="entry name" value="Cro/C1-type_HTH"/>
</dbReference>